<dbReference type="EMBL" id="LSDT01000046">
    <property type="protein sequence ID" value="KXB90543.1"/>
    <property type="molecule type" value="Genomic_DNA"/>
</dbReference>
<dbReference type="Proteomes" id="UP000070160">
    <property type="component" value="Unassembled WGS sequence"/>
</dbReference>
<comment type="caution">
    <text evidence="1">The sequence shown here is derived from an EMBL/GenBank/DDBJ whole genome shotgun (WGS) entry which is preliminary data.</text>
</comment>
<dbReference type="RefSeq" id="WP_062486240.1">
    <property type="nucleotide sequence ID" value="NZ_KQ960953.1"/>
</dbReference>
<reference evidence="2" key="1">
    <citation type="submission" date="2016-01" db="EMBL/GenBank/DDBJ databases">
        <authorList>
            <person name="Mitreva M."/>
            <person name="Pepin K.H."/>
            <person name="Mihindukulasuriya K.A."/>
            <person name="Fulton R."/>
            <person name="Fronick C."/>
            <person name="O'Laughlin M."/>
            <person name="Miner T."/>
            <person name="Herter B."/>
            <person name="Rosa B.A."/>
            <person name="Cordes M."/>
            <person name="Tomlinson C."/>
            <person name="Wollam A."/>
            <person name="Palsikar V.B."/>
            <person name="Mardis E.R."/>
            <person name="Wilson R.K."/>
        </authorList>
    </citation>
    <scope>NUCLEOTIDE SEQUENCE [LARGE SCALE GENOMIC DNA]</scope>
    <source>
        <strain evidence="2">KA00182</strain>
    </source>
</reference>
<evidence type="ECO:0000313" key="1">
    <source>
        <dbReference type="EMBL" id="KXB90543.1"/>
    </source>
</evidence>
<organism evidence="1 2">
    <name type="scientific">Megasphaera hutchinsoni</name>
    <dbReference type="NCBI Taxonomy" id="1588748"/>
    <lineage>
        <taxon>Bacteria</taxon>
        <taxon>Bacillati</taxon>
        <taxon>Bacillota</taxon>
        <taxon>Negativicutes</taxon>
        <taxon>Veillonellales</taxon>
        <taxon>Veillonellaceae</taxon>
        <taxon>Megasphaera</taxon>
    </lineage>
</organism>
<name>A0A134CE98_9FIRM</name>
<keyword evidence="2" id="KW-1185">Reference proteome</keyword>
<accession>A0A134CE98</accession>
<sequence>MRAQFFDGFNFSTFKYSIVAIEYPEAFFKIEHFSLCPAIYNEACLRGYTGIFTINKQKRLTLKTLLTNHSDMTPPVIDTIEPTIFHSPAGNLRYDLNHELTYSGSILIGNHFIESYFIPFGFQLPHAFKNVFELTFKNGLFVQVEDKSKDAARLRLEYQKPLPSTQRLKLRVGEFIGKSEEYGFSDDLLAQYMDLSYETKYLF</sequence>
<gene>
    <name evidence="1" type="ORF">HMPREF3182_01298</name>
</gene>
<dbReference type="AlphaFoldDB" id="A0A134CE98"/>
<proteinExistence type="predicted"/>
<evidence type="ECO:0000313" key="2">
    <source>
        <dbReference type="Proteomes" id="UP000070160"/>
    </source>
</evidence>
<dbReference type="STRING" id="1588748.HMPREF3182_01298"/>
<dbReference type="PATRIC" id="fig|1588748.3.peg.1255"/>
<protein>
    <submittedName>
        <fullName evidence="1">Uncharacterized protein</fullName>
    </submittedName>
</protein>